<evidence type="ECO:0000313" key="3">
    <source>
        <dbReference type="EMBL" id="MFD1200465.1"/>
    </source>
</evidence>
<dbReference type="EMBL" id="JBHTLY010000001">
    <property type="protein sequence ID" value="MFD1200465.1"/>
    <property type="molecule type" value="Genomic_DNA"/>
</dbReference>
<feature type="transmembrane region" description="Helical" evidence="1">
    <location>
        <begin position="58"/>
        <end position="78"/>
    </location>
</feature>
<keyword evidence="1" id="KW-0812">Transmembrane</keyword>
<reference evidence="4" key="1">
    <citation type="journal article" date="2019" name="Int. J. Syst. Evol. Microbiol.">
        <title>The Global Catalogue of Microorganisms (GCM) 10K type strain sequencing project: providing services to taxonomists for standard genome sequencing and annotation.</title>
        <authorList>
            <consortium name="The Broad Institute Genomics Platform"/>
            <consortium name="The Broad Institute Genome Sequencing Center for Infectious Disease"/>
            <person name="Wu L."/>
            <person name="Ma J."/>
        </authorList>
    </citation>
    <scope>NUCLEOTIDE SEQUENCE [LARGE SCALE GENOMIC DNA]</scope>
    <source>
        <strain evidence="4">CCUG 50213</strain>
    </source>
</reference>
<keyword evidence="1" id="KW-0472">Membrane</keyword>
<keyword evidence="1" id="KW-1133">Transmembrane helix</keyword>
<evidence type="ECO:0000259" key="2">
    <source>
        <dbReference type="Pfam" id="PF19124"/>
    </source>
</evidence>
<keyword evidence="4" id="KW-1185">Reference proteome</keyword>
<feature type="domain" description="DUF5808" evidence="2">
    <location>
        <begin position="325"/>
        <end position="348"/>
    </location>
</feature>
<protein>
    <submittedName>
        <fullName evidence="3">DUF5808 domain-containing protein</fullName>
    </submittedName>
</protein>
<dbReference type="RefSeq" id="WP_343958686.1">
    <property type="nucleotide sequence ID" value="NZ_BAAAKZ010000003.1"/>
</dbReference>
<feature type="transmembrane region" description="Helical" evidence="1">
    <location>
        <begin position="344"/>
        <end position="366"/>
    </location>
</feature>
<gene>
    <name evidence="3" type="ORF">ACFQ3U_00970</name>
</gene>
<feature type="transmembrane region" description="Helical" evidence="1">
    <location>
        <begin position="271"/>
        <end position="291"/>
    </location>
</feature>
<dbReference type="PANTHER" id="PTHR37810:SF5">
    <property type="entry name" value="IMMUNITY PROTEIN SDPI"/>
    <property type="match status" value="1"/>
</dbReference>
<evidence type="ECO:0000313" key="4">
    <source>
        <dbReference type="Proteomes" id="UP001597181"/>
    </source>
</evidence>
<feature type="transmembrane region" description="Helical" evidence="1">
    <location>
        <begin position="138"/>
        <end position="159"/>
    </location>
</feature>
<comment type="caution">
    <text evidence="3">The sequence shown here is derived from an EMBL/GenBank/DDBJ whole genome shotgun (WGS) entry which is preliminary data.</text>
</comment>
<name>A0ABW3TIS7_9MICO</name>
<feature type="transmembrane region" description="Helical" evidence="1">
    <location>
        <begin position="179"/>
        <end position="204"/>
    </location>
</feature>
<proteinExistence type="predicted"/>
<dbReference type="PANTHER" id="PTHR37810">
    <property type="entry name" value="IMMUNITY PROTEIN SDPI"/>
    <property type="match status" value="1"/>
</dbReference>
<dbReference type="Pfam" id="PF19124">
    <property type="entry name" value="DUF5808"/>
    <property type="match status" value="1"/>
</dbReference>
<accession>A0ABW3TIS7</accession>
<evidence type="ECO:0000256" key="1">
    <source>
        <dbReference type="SAM" id="Phobius"/>
    </source>
</evidence>
<dbReference type="Proteomes" id="UP001597181">
    <property type="component" value="Unassembled WGS sequence"/>
</dbReference>
<organism evidence="3 4">
    <name type="scientific">Leucobacter albus</name>
    <dbReference type="NCBI Taxonomy" id="272210"/>
    <lineage>
        <taxon>Bacteria</taxon>
        <taxon>Bacillati</taxon>
        <taxon>Actinomycetota</taxon>
        <taxon>Actinomycetes</taxon>
        <taxon>Micrococcales</taxon>
        <taxon>Microbacteriaceae</taxon>
        <taxon>Leucobacter</taxon>
    </lineage>
</organism>
<sequence>MTFAISSFQSSLAELCLLVAVFLAMPSLSRPTMPMGVGIPGDRVDEQIIRSTALRFRVAVVCIGLLSVGLAAALSLVSEDATKIVTPVAFVVSVVIAFGIFRNRIVRAKQEGDWFKDAKTRMVATMTAKDTVRPRVRLWPYMASYAVIIVTSLVGWISYGSLPDELPTLWNSDGNVSAQAAKSVTVVFGGILGSAIATSGLLGLAHLMRHVPRRIHPNDAESQARLRADQQHQIGQSLLATVALSTAILASALSMASWAEPNQPLPLVPATIAFFACFGAVTVFQIVTYVMQMREVRRDYLNGASFKDEPDTDQYWFGGLLYLNPNDPAWFVTRRVGIGWAINFGNPAMVITLAVFIFAIVTFNTLSAPQ</sequence>
<feature type="transmembrane region" description="Helical" evidence="1">
    <location>
        <begin position="84"/>
        <end position="101"/>
    </location>
</feature>
<feature type="transmembrane region" description="Helical" evidence="1">
    <location>
        <begin position="237"/>
        <end position="259"/>
    </location>
</feature>
<dbReference type="InterPro" id="IPR043831">
    <property type="entry name" value="DUF5808"/>
</dbReference>